<name>A0ABW0KCE9_9BACL</name>
<accession>A0ABW0KCE9</accession>
<keyword evidence="4" id="KW-0472">Membrane</keyword>
<keyword evidence="7" id="KW-1185">Reference proteome</keyword>
<sequence length="773" mass="87952">MRIMLESKWKRFFLRKTIFRNMVTLALFAAMIPVLAVGISSYFFSASAVQSEVNQSNVRILNNVSANIDASLERIQNNAIQMLLGTFFSSNLTDLKNTNYTGFYSGISRELAALQSSNREVSDISMYVPEEAYLISPLFGGQRIEGSPEREALQRELDAEEQMKWMTGPYAPIPAYKTQGVTFISKAPILSNKPVGLLLIRIDASLFKSIMDRFVSYKGEQIFILNEQGELVSSTGGDQVPPGLIGLAEQQGKNQRFAFTYQETEYMVTPIVSSFNKWKYIDMVPVSQLNAKSKGIALITLAILAGCLMLGVVFALWGTRRVYQPIKHLVAQVKGGQAVELETDEVGFVRKRWLELSSTANQLQEQLSDQMPLMREIFALQLLQGRFVHYTSEQLEHMLRRYDVPSSREHHVFVIASDPQPDGGVRFQQEHDRELIVFAVKNITSDLLRSQALDGIAINLMNDQIAVWLFIDVETGSVHESRPDVKSFAERLRLLISDYLRFPVTIGLSGQSDRIAELPELYEEASLSLRSRMIVGGNQVIVYAGGSSEADLHYRYPIEIEAHFEQSLQIGDLTEAERMLDEFANSMKDTVSKPEWIHMSYYRLLTSALRTAYALGLDNKHLFGEADADPYAQIRQIHTVVELNRWIHDQLVQPIVDYVHGKQNQEHEQLIQKVVRYMEDNYHFDLSLDQCAQICGLSPHYLSKLFKKTMNVSFIEYLTKFRIEKSIELLRSTDQSVSEIAERVGYQTKNFIRVFKKHVGVTPGQYRGTESEM</sequence>
<evidence type="ECO:0000256" key="2">
    <source>
        <dbReference type="ARBA" id="ARBA00023125"/>
    </source>
</evidence>
<dbReference type="PROSITE" id="PS00041">
    <property type="entry name" value="HTH_ARAC_FAMILY_1"/>
    <property type="match status" value="1"/>
</dbReference>
<evidence type="ECO:0000256" key="1">
    <source>
        <dbReference type="ARBA" id="ARBA00023015"/>
    </source>
</evidence>
<dbReference type="Gene3D" id="1.10.10.60">
    <property type="entry name" value="Homeodomain-like"/>
    <property type="match status" value="2"/>
</dbReference>
<organism evidence="6 7">
    <name type="scientific">Paenibacillus aestuarii</name>
    <dbReference type="NCBI Taxonomy" id="516965"/>
    <lineage>
        <taxon>Bacteria</taxon>
        <taxon>Bacillati</taxon>
        <taxon>Bacillota</taxon>
        <taxon>Bacilli</taxon>
        <taxon>Bacillales</taxon>
        <taxon>Paenibacillaceae</taxon>
        <taxon>Paenibacillus</taxon>
    </lineage>
</organism>
<dbReference type="InterPro" id="IPR018062">
    <property type="entry name" value="HTH_AraC-typ_CS"/>
</dbReference>
<keyword evidence="1" id="KW-0805">Transcription regulation</keyword>
<comment type="caution">
    <text evidence="6">The sequence shown here is derived from an EMBL/GenBank/DDBJ whole genome shotgun (WGS) entry which is preliminary data.</text>
</comment>
<dbReference type="Pfam" id="PF17853">
    <property type="entry name" value="GGDEF_2"/>
    <property type="match status" value="1"/>
</dbReference>
<dbReference type="Pfam" id="PF12833">
    <property type="entry name" value="HTH_18"/>
    <property type="match status" value="1"/>
</dbReference>
<proteinExistence type="predicted"/>
<dbReference type="EMBL" id="JBHSMJ010000025">
    <property type="protein sequence ID" value="MFC5450377.1"/>
    <property type="molecule type" value="Genomic_DNA"/>
</dbReference>
<feature type="transmembrane region" description="Helical" evidence="4">
    <location>
        <begin position="295"/>
        <end position="317"/>
    </location>
</feature>
<gene>
    <name evidence="6" type="ORF">ACFPOG_19170</name>
</gene>
<keyword evidence="4" id="KW-0812">Transmembrane</keyword>
<evidence type="ECO:0000256" key="3">
    <source>
        <dbReference type="ARBA" id="ARBA00023163"/>
    </source>
</evidence>
<dbReference type="InterPro" id="IPR009057">
    <property type="entry name" value="Homeodomain-like_sf"/>
</dbReference>
<dbReference type="PANTHER" id="PTHR43280">
    <property type="entry name" value="ARAC-FAMILY TRANSCRIPTIONAL REGULATOR"/>
    <property type="match status" value="1"/>
</dbReference>
<evidence type="ECO:0000313" key="7">
    <source>
        <dbReference type="Proteomes" id="UP001596044"/>
    </source>
</evidence>
<dbReference type="PROSITE" id="PS01124">
    <property type="entry name" value="HTH_ARAC_FAMILY_2"/>
    <property type="match status" value="1"/>
</dbReference>
<evidence type="ECO:0000256" key="4">
    <source>
        <dbReference type="SAM" id="Phobius"/>
    </source>
</evidence>
<evidence type="ECO:0000259" key="5">
    <source>
        <dbReference type="PROSITE" id="PS01124"/>
    </source>
</evidence>
<dbReference type="PANTHER" id="PTHR43280:SF2">
    <property type="entry name" value="HTH-TYPE TRANSCRIPTIONAL REGULATOR EXSA"/>
    <property type="match status" value="1"/>
</dbReference>
<reference evidence="7" key="1">
    <citation type="journal article" date="2019" name="Int. J. Syst. Evol. Microbiol.">
        <title>The Global Catalogue of Microorganisms (GCM) 10K type strain sequencing project: providing services to taxonomists for standard genome sequencing and annotation.</title>
        <authorList>
            <consortium name="The Broad Institute Genomics Platform"/>
            <consortium name="The Broad Institute Genome Sequencing Center for Infectious Disease"/>
            <person name="Wu L."/>
            <person name="Ma J."/>
        </authorList>
    </citation>
    <scope>NUCLEOTIDE SEQUENCE [LARGE SCALE GENOMIC DNA]</scope>
    <source>
        <strain evidence="7">KACC 11904</strain>
    </source>
</reference>
<keyword evidence="3" id="KW-0804">Transcription</keyword>
<keyword evidence="2" id="KW-0238">DNA-binding</keyword>
<dbReference type="RefSeq" id="WP_270885664.1">
    <property type="nucleotide sequence ID" value="NZ_JAQFVF010000089.1"/>
</dbReference>
<dbReference type="SMART" id="SM00342">
    <property type="entry name" value="HTH_ARAC"/>
    <property type="match status" value="1"/>
</dbReference>
<evidence type="ECO:0000313" key="6">
    <source>
        <dbReference type="EMBL" id="MFC5450377.1"/>
    </source>
</evidence>
<dbReference type="InterPro" id="IPR018060">
    <property type="entry name" value="HTH_AraC"/>
</dbReference>
<protein>
    <submittedName>
        <fullName evidence="6">AraC family transcriptional regulator</fullName>
    </submittedName>
</protein>
<dbReference type="InterPro" id="IPR041522">
    <property type="entry name" value="CdaR_GGDEF"/>
</dbReference>
<dbReference type="SUPFAM" id="SSF46689">
    <property type="entry name" value="Homeodomain-like"/>
    <property type="match status" value="2"/>
</dbReference>
<feature type="domain" description="HTH araC/xylS-type" evidence="5">
    <location>
        <begin position="672"/>
        <end position="769"/>
    </location>
</feature>
<keyword evidence="4" id="KW-1133">Transmembrane helix</keyword>
<dbReference type="Proteomes" id="UP001596044">
    <property type="component" value="Unassembled WGS sequence"/>
</dbReference>